<evidence type="ECO:0000256" key="1">
    <source>
        <dbReference type="SAM" id="MobiDB-lite"/>
    </source>
</evidence>
<dbReference type="EMBL" id="JBGBPQ010000016">
    <property type="protein sequence ID" value="KAL1508420.1"/>
    <property type="molecule type" value="Genomic_DNA"/>
</dbReference>
<evidence type="ECO:0000313" key="4">
    <source>
        <dbReference type="Proteomes" id="UP001515480"/>
    </source>
</evidence>
<feature type="compositionally biased region" description="Polar residues" evidence="1">
    <location>
        <begin position="48"/>
        <end position="62"/>
    </location>
</feature>
<feature type="region of interest" description="Disordered" evidence="1">
    <location>
        <begin position="132"/>
        <end position="164"/>
    </location>
</feature>
<reference evidence="3 4" key="1">
    <citation type="journal article" date="2024" name="Science">
        <title>Giant polyketide synthase enzymes in the biosynthesis of giant marine polyether toxins.</title>
        <authorList>
            <person name="Fallon T.R."/>
            <person name="Shende V.V."/>
            <person name="Wierzbicki I.H."/>
            <person name="Pendleton A.L."/>
            <person name="Watervoot N.F."/>
            <person name="Auber R.P."/>
            <person name="Gonzalez D.J."/>
            <person name="Wisecaver J.H."/>
            <person name="Moore B.S."/>
        </authorList>
    </citation>
    <scope>NUCLEOTIDE SEQUENCE [LARGE SCALE GENOMIC DNA]</scope>
    <source>
        <strain evidence="3 4">12B1</strain>
    </source>
</reference>
<accession>A0AB34IWT1</accession>
<dbReference type="InterPro" id="IPR003131">
    <property type="entry name" value="T1-type_BTB"/>
</dbReference>
<dbReference type="PANTHER" id="PTHR11145">
    <property type="entry name" value="BTB/POZ DOMAIN-CONTAINING ADAPTER FOR CUL3-MEDIATED RHOA DEGRADATION PROTEIN FAMILY MEMBER"/>
    <property type="match status" value="1"/>
</dbReference>
<dbReference type="AlphaFoldDB" id="A0AB34IWT1"/>
<sequence>MEAPPNARRLDLDGLLRHVDQRARILETIASQADISAPASGFDPTPLLDTSPSEGSDTSKLTTPQLDFLAAAMRWRERERELEAWLQRVSAEAKVLHQQLCEERRALLDGSTAVGDATISLSVLDDEAPTLVDASAAEPPDQNKERAPEGHRVVASPPTPTERKEGRVHSSLARAAHPSHILKLNVGGQVYCTTLETLLKEESMLSSMFSGRYEVEAEPDGVFIDRDGSMFRHVLNYLRGGEVFLGRDAVAHKALLAEADFYGLEGLRRMLLHSLKGLEDKGERLRKLSIDTVIADTCGTFDELLRLVYDEAERKALLGRRACSIAFVQEKRVKGLVYRSQEPGIIDRTVLDANFHRLLSNISTQQLICYRLAEDGLKAYIKPMSVNEQAGDQWVSTTTIVLTVSIWGEIDSTTEMSSSSLFGSELMQSSQDELGSAFSRLHSRSIRTSVWSNASN</sequence>
<dbReference type="InterPro" id="IPR045068">
    <property type="entry name" value="BACURD1-3"/>
</dbReference>
<proteinExistence type="predicted"/>
<dbReference type="GO" id="GO:0051260">
    <property type="term" value="P:protein homooligomerization"/>
    <property type="evidence" value="ECO:0007669"/>
    <property type="project" value="InterPro"/>
</dbReference>
<feature type="domain" description="BTB" evidence="2">
    <location>
        <begin position="180"/>
        <end position="279"/>
    </location>
</feature>
<name>A0AB34IWT1_PRYPA</name>
<dbReference type="SUPFAM" id="SSF54695">
    <property type="entry name" value="POZ domain"/>
    <property type="match status" value="1"/>
</dbReference>
<comment type="caution">
    <text evidence="3">The sequence shown here is derived from an EMBL/GenBank/DDBJ whole genome shotgun (WGS) entry which is preliminary data.</text>
</comment>
<organism evidence="3 4">
    <name type="scientific">Prymnesium parvum</name>
    <name type="common">Toxic golden alga</name>
    <dbReference type="NCBI Taxonomy" id="97485"/>
    <lineage>
        <taxon>Eukaryota</taxon>
        <taxon>Haptista</taxon>
        <taxon>Haptophyta</taxon>
        <taxon>Prymnesiophyceae</taxon>
        <taxon>Prymnesiales</taxon>
        <taxon>Prymnesiaceae</taxon>
        <taxon>Prymnesium</taxon>
    </lineage>
</organism>
<dbReference type="Pfam" id="PF02214">
    <property type="entry name" value="BTB_2"/>
    <property type="match status" value="1"/>
</dbReference>
<dbReference type="SMART" id="SM00225">
    <property type="entry name" value="BTB"/>
    <property type="match status" value="1"/>
</dbReference>
<dbReference type="Gene3D" id="3.30.710.10">
    <property type="entry name" value="Potassium Channel Kv1.1, Chain A"/>
    <property type="match status" value="1"/>
</dbReference>
<protein>
    <recommendedName>
        <fullName evidence="2">BTB domain-containing protein</fullName>
    </recommendedName>
</protein>
<dbReference type="InterPro" id="IPR000210">
    <property type="entry name" value="BTB/POZ_dom"/>
</dbReference>
<feature type="compositionally biased region" description="Basic and acidic residues" evidence="1">
    <location>
        <begin position="141"/>
        <end position="152"/>
    </location>
</feature>
<dbReference type="InterPro" id="IPR011333">
    <property type="entry name" value="SKP1/BTB/POZ_sf"/>
</dbReference>
<gene>
    <name evidence="3" type="ORF">AB1Y20_004528</name>
</gene>
<evidence type="ECO:0000313" key="3">
    <source>
        <dbReference type="EMBL" id="KAL1508420.1"/>
    </source>
</evidence>
<keyword evidence="4" id="KW-1185">Reference proteome</keyword>
<dbReference type="PANTHER" id="PTHR11145:SF8">
    <property type="entry name" value="RE57120P"/>
    <property type="match status" value="1"/>
</dbReference>
<evidence type="ECO:0000259" key="2">
    <source>
        <dbReference type="SMART" id="SM00225"/>
    </source>
</evidence>
<dbReference type="Proteomes" id="UP001515480">
    <property type="component" value="Unassembled WGS sequence"/>
</dbReference>
<feature type="region of interest" description="Disordered" evidence="1">
    <location>
        <begin position="36"/>
        <end position="62"/>
    </location>
</feature>